<evidence type="ECO:0000313" key="2">
    <source>
        <dbReference type="Proteomes" id="UP001331761"/>
    </source>
</evidence>
<proteinExistence type="predicted"/>
<organism evidence="1 2">
    <name type="scientific">Trichostrongylus colubriformis</name>
    <name type="common">Black scour worm</name>
    <dbReference type="NCBI Taxonomy" id="6319"/>
    <lineage>
        <taxon>Eukaryota</taxon>
        <taxon>Metazoa</taxon>
        <taxon>Ecdysozoa</taxon>
        <taxon>Nematoda</taxon>
        <taxon>Chromadorea</taxon>
        <taxon>Rhabditida</taxon>
        <taxon>Rhabditina</taxon>
        <taxon>Rhabditomorpha</taxon>
        <taxon>Strongyloidea</taxon>
        <taxon>Trichostrongylidae</taxon>
        <taxon>Trichostrongylus</taxon>
    </lineage>
</organism>
<keyword evidence="2" id="KW-1185">Reference proteome</keyword>
<name>A0AAN8EYU2_TRICO</name>
<evidence type="ECO:0000313" key="1">
    <source>
        <dbReference type="EMBL" id="KAK5967175.1"/>
    </source>
</evidence>
<dbReference type="EMBL" id="WIXE01022738">
    <property type="protein sequence ID" value="KAK5967175.1"/>
    <property type="molecule type" value="Genomic_DNA"/>
</dbReference>
<dbReference type="AlphaFoldDB" id="A0AAN8EYU2"/>
<sequence length="121" mass="14003">MEVNFSLVDYIGFLRGKKKRTLVIESDDGEIIEGAGTPQNLLAGVLDLSEDDSNLDGIEQRRNHYSEMDRQERDLHVSMLHDDSRSKSNKPRTVEDYNQVKEFMDLSDQMSSYTPRTMSKW</sequence>
<protein>
    <submittedName>
        <fullName evidence="1">Uncharacterized protein</fullName>
    </submittedName>
</protein>
<gene>
    <name evidence="1" type="ORF">GCK32_000188</name>
</gene>
<comment type="caution">
    <text evidence="1">The sequence shown here is derived from an EMBL/GenBank/DDBJ whole genome shotgun (WGS) entry which is preliminary data.</text>
</comment>
<accession>A0AAN8EYU2</accession>
<dbReference type="Proteomes" id="UP001331761">
    <property type="component" value="Unassembled WGS sequence"/>
</dbReference>
<reference evidence="1 2" key="1">
    <citation type="submission" date="2019-10" db="EMBL/GenBank/DDBJ databases">
        <title>Assembly and Annotation for the nematode Trichostrongylus colubriformis.</title>
        <authorList>
            <person name="Martin J."/>
        </authorList>
    </citation>
    <scope>NUCLEOTIDE SEQUENCE [LARGE SCALE GENOMIC DNA]</scope>
    <source>
        <strain evidence="1">G859</strain>
        <tissue evidence="1">Whole worm</tissue>
    </source>
</reference>